<dbReference type="Pfam" id="PF13307">
    <property type="entry name" value="Helicase_C_2"/>
    <property type="match status" value="1"/>
</dbReference>
<keyword evidence="2" id="KW-0067">ATP-binding</keyword>
<keyword evidence="2" id="KW-0347">Helicase</keyword>
<name>Q22MV8_TETTS</name>
<sequence length="102" mass="11985">MFESQGNLGAFLSQKLFEFSNNCQILIKLLEGIDLSDSLAWCVLLVGVPLWYISEPQFICKKKYVELELKMDHTEWQRKQLIKCDNQAADRSIRHRYDQGYP</sequence>
<gene>
    <name evidence="2" type="ORF">TTHERM_00030150</name>
</gene>
<proteinExistence type="predicted"/>
<dbReference type="PANTHER" id="PTHR11472">
    <property type="entry name" value="DNA REPAIR DEAD HELICASE RAD3/XP-D SUBFAMILY MEMBER"/>
    <property type="match status" value="1"/>
</dbReference>
<feature type="domain" description="ATP-dependent helicase C-terminal" evidence="1">
    <location>
        <begin position="28"/>
        <end position="100"/>
    </location>
</feature>
<accession>Q22MV8</accession>
<evidence type="ECO:0000313" key="3">
    <source>
        <dbReference type="Proteomes" id="UP000009168"/>
    </source>
</evidence>
<keyword evidence="2" id="KW-0378">Hydrolase</keyword>
<dbReference type="GO" id="GO:0003676">
    <property type="term" value="F:nucleic acid binding"/>
    <property type="evidence" value="ECO:0007669"/>
    <property type="project" value="InterPro"/>
</dbReference>
<keyword evidence="3" id="KW-1185">Reference proteome</keyword>
<dbReference type="InterPro" id="IPR027417">
    <property type="entry name" value="P-loop_NTPase"/>
</dbReference>
<dbReference type="InterPro" id="IPR006555">
    <property type="entry name" value="ATP-dep_Helicase_C"/>
</dbReference>
<dbReference type="GO" id="GO:0016818">
    <property type="term" value="F:hydrolase activity, acting on acid anhydrides, in phosphorus-containing anhydrides"/>
    <property type="evidence" value="ECO:0007669"/>
    <property type="project" value="InterPro"/>
</dbReference>
<dbReference type="RefSeq" id="XP_976912.1">
    <property type="nucleotide sequence ID" value="XM_971819.1"/>
</dbReference>
<dbReference type="Gene3D" id="3.40.50.300">
    <property type="entry name" value="P-loop containing nucleotide triphosphate hydrolases"/>
    <property type="match status" value="1"/>
</dbReference>
<evidence type="ECO:0000313" key="2">
    <source>
        <dbReference type="EMBL" id="EAR86656.1"/>
    </source>
</evidence>
<dbReference type="InterPro" id="IPR045028">
    <property type="entry name" value="DinG/Rad3-like"/>
</dbReference>
<evidence type="ECO:0000259" key="1">
    <source>
        <dbReference type="Pfam" id="PF13307"/>
    </source>
</evidence>
<dbReference type="GO" id="GO:0003678">
    <property type="term" value="F:DNA helicase activity"/>
    <property type="evidence" value="ECO:0007669"/>
    <property type="project" value="TreeGrafter"/>
</dbReference>
<dbReference type="GO" id="GO:0005524">
    <property type="term" value="F:ATP binding"/>
    <property type="evidence" value="ECO:0007669"/>
    <property type="project" value="InterPro"/>
</dbReference>
<dbReference type="STRING" id="312017.Q22MV8"/>
<organism evidence="2 3">
    <name type="scientific">Tetrahymena thermophila (strain SB210)</name>
    <dbReference type="NCBI Taxonomy" id="312017"/>
    <lineage>
        <taxon>Eukaryota</taxon>
        <taxon>Sar</taxon>
        <taxon>Alveolata</taxon>
        <taxon>Ciliophora</taxon>
        <taxon>Intramacronucleata</taxon>
        <taxon>Oligohymenophorea</taxon>
        <taxon>Hymenostomatida</taxon>
        <taxon>Tetrahymenina</taxon>
        <taxon>Tetrahymenidae</taxon>
        <taxon>Tetrahymena</taxon>
    </lineage>
</organism>
<keyword evidence="2" id="KW-0547">Nucleotide-binding</keyword>
<protein>
    <submittedName>
        <fullName evidence="2">Helicase carboxy-terminal domain protein</fullName>
    </submittedName>
</protein>
<dbReference type="OrthoDB" id="267079at2759"/>
<dbReference type="EMBL" id="GG662720">
    <property type="protein sequence ID" value="EAR86656.1"/>
    <property type="molecule type" value="Genomic_DNA"/>
</dbReference>
<dbReference type="GO" id="GO:0006139">
    <property type="term" value="P:nucleobase-containing compound metabolic process"/>
    <property type="evidence" value="ECO:0007669"/>
    <property type="project" value="InterPro"/>
</dbReference>
<dbReference type="PANTHER" id="PTHR11472:SF34">
    <property type="entry name" value="REGULATOR OF TELOMERE ELONGATION HELICASE 1"/>
    <property type="match status" value="1"/>
</dbReference>
<dbReference type="KEGG" id="tet:TTHERM_00030150"/>
<dbReference type="GeneID" id="7833590"/>
<dbReference type="InParanoid" id="Q22MV8"/>
<dbReference type="AlphaFoldDB" id="Q22MV8"/>
<dbReference type="Proteomes" id="UP000009168">
    <property type="component" value="Unassembled WGS sequence"/>
</dbReference>
<dbReference type="HOGENOM" id="CLU_2283121_0_0_1"/>
<reference evidence="3" key="1">
    <citation type="journal article" date="2006" name="PLoS Biol.">
        <title>Macronuclear genome sequence of the ciliate Tetrahymena thermophila, a model eukaryote.</title>
        <authorList>
            <person name="Eisen J.A."/>
            <person name="Coyne R.S."/>
            <person name="Wu M."/>
            <person name="Wu D."/>
            <person name="Thiagarajan M."/>
            <person name="Wortman J.R."/>
            <person name="Badger J.H."/>
            <person name="Ren Q."/>
            <person name="Amedeo P."/>
            <person name="Jones K.M."/>
            <person name="Tallon L.J."/>
            <person name="Delcher A.L."/>
            <person name="Salzberg S.L."/>
            <person name="Silva J.C."/>
            <person name="Haas B.J."/>
            <person name="Majoros W.H."/>
            <person name="Farzad M."/>
            <person name="Carlton J.M."/>
            <person name="Smith R.K. Jr."/>
            <person name="Garg J."/>
            <person name="Pearlman R.E."/>
            <person name="Karrer K.M."/>
            <person name="Sun L."/>
            <person name="Manning G."/>
            <person name="Elde N.C."/>
            <person name="Turkewitz A.P."/>
            <person name="Asai D.J."/>
            <person name="Wilkes D.E."/>
            <person name="Wang Y."/>
            <person name="Cai H."/>
            <person name="Collins K."/>
            <person name="Stewart B.A."/>
            <person name="Lee S.R."/>
            <person name="Wilamowska K."/>
            <person name="Weinberg Z."/>
            <person name="Ruzzo W.L."/>
            <person name="Wloga D."/>
            <person name="Gaertig J."/>
            <person name="Frankel J."/>
            <person name="Tsao C.-C."/>
            <person name="Gorovsky M.A."/>
            <person name="Keeling P.J."/>
            <person name="Waller R.F."/>
            <person name="Patron N.J."/>
            <person name="Cherry J.M."/>
            <person name="Stover N.A."/>
            <person name="Krieger C.J."/>
            <person name="del Toro C."/>
            <person name="Ryder H.F."/>
            <person name="Williamson S.C."/>
            <person name="Barbeau R.A."/>
            <person name="Hamilton E.P."/>
            <person name="Orias E."/>
        </authorList>
    </citation>
    <scope>NUCLEOTIDE SEQUENCE [LARGE SCALE GENOMIC DNA]</scope>
    <source>
        <strain evidence="3">SB210</strain>
    </source>
</reference>